<feature type="transmembrane region" description="Helical" evidence="1">
    <location>
        <begin position="27"/>
        <end position="45"/>
    </location>
</feature>
<dbReference type="AlphaFoldDB" id="A0A212JRN4"/>
<dbReference type="EMBL" id="FLUM01000003">
    <property type="protein sequence ID" value="SBW02100.1"/>
    <property type="molecule type" value="Genomic_DNA"/>
</dbReference>
<sequence length="170" mass="19192">MFISSISFVSDLQRKTTLQFLVAMRKIYLCFLVLVVSFIINTYMYSFNSKNSYYILSVNDDDVDWEITVKILTGSNRPRMADAGKTVSLFKPVQIYQSNFGLKVNLFIYGKINIKIVDNAGMPVYLRQFTPDGVNTKVEINTSGWNSGSYTITLSDATGTNIAVGEFDIR</sequence>
<reference evidence="2" key="1">
    <citation type="submission" date="2016-04" db="EMBL/GenBank/DDBJ databases">
        <authorList>
            <person name="Evans L.H."/>
            <person name="Alamgir A."/>
            <person name="Owens N."/>
            <person name="Weber N.D."/>
            <person name="Virtaneva K."/>
            <person name="Barbian K."/>
            <person name="Babar A."/>
            <person name="Rosenke K."/>
        </authorList>
    </citation>
    <scope>NUCLEOTIDE SEQUENCE</scope>
    <source>
        <strain evidence="2">86-1</strain>
    </source>
</reference>
<evidence type="ECO:0000256" key="1">
    <source>
        <dbReference type="SAM" id="Phobius"/>
    </source>
</evidence>
<keyword evidence="1" id="KW-0472">Membrane</keyword>
<protein>
    <recommendedName>
        <fullName evidence="3">DUF3244 domain-containing protein</fullName>
    </recommendedName>
</protein>
<organism evidence="2">
    <name type="scientific">uncultured Dysgonomonas sp</name>
    <dbReference type="NCBI Taxonomy" id="206096"/>
    <lineage>
        <taxon>Bacteria</taxon>
        <taxon>Pseudomonadati</taxon>
        <taxon>Bacteroidota</taxon>
        <taxon>Bacteroidia</taxon>
        <taxon>Bacteroidales</taxon>
        <taxon>Dysgonomonadaceae</taxon>
        <taxon>Dysgonomonas</taxon>
        <taxon>environmental samples</taxon>
    </lineage>
</organism>
<name>A0A212JRN4_9BACT</name>
<evidence type="ECO:0000313" key="2">
    <source>
        <dbReference type="EMBL" id="SBW02100.1"/>
    </source>
</evidence>
<keyword evidence="1" id="KW-1133">Transmembrane helix</keyword>
<gene>
    <name evidence="2" type="ORF">KL86DYS1_30187</name>
</gene>
<evidence type="ECO:0008006" key="3">
    <source>
        <dbReference type="Google" id="ProtNLM"/>
    </source>
</evidence>
<proteinExistence type="predicted"/>
<keyword evidence="1" id="KW-0812">Transmembrane</keyword>
<accession>A0A212JRN4</accession>